<organism evidence="4 5">
    <name type="scientific">Paenibacillus elgii</name>
    <dbReference type="NCBI Taxonomy" id="189691"/>
    <lineage>
        <taxon>Bacteria</taxon>
        <taxon>Bacillati</taxon>
        <taxon>Bacillota</taxon>
        <taxon>Bacilli</taxon>
        <taxon>Bacillales</taxon>
        <taxon>Paenibacillaceae</taxon>
        <taxon>Paenibacillus</taxon>
    </lineage>
</organism>
<dbReference type="Gene3D" id="2.60.40.10">
    <property type="entry name" value="Immunoglobulins"/>
    <property type="match status" value="1"/>
</dbReference>
<evidence type="ECO:0000313" key="4">
    <source>
        <dbReference type="EMBL" id="PUA36796.1"/>
    </source>
</evidence>
<feature type="domain" description="SLH" evidence="3">
    <location>
        <begin position="963"/>
        <end position="1023"/>
    </location>
</feature>
<dbReference type="Gene3D" id="2.60.220.30">
    <property type="match status" value="1"/>
</dbReference>
<dbReference type="RefSeq" id="WP_108533834.1">
    <property type="nucleotide sequence ID" value="NZ_PYHP01000069.1"/>
</dbReference>
<dbReference type="InterPro" id="IPR046780">
    <property type="entry name" value="aBig_2"/>
</dbReference>
<dbReference type="Gene3D" id="3.20.20.140">
    <property type="entry name" value="Metal-dependent hydrolases"/>
    <property type="match status" value="1"/>
</dbReference>
<dbReference type="AlphaFoldDB" id="A0A2T6FY13"/>
<feature type="compositionally biased region" description="Low complexity" evidence="1">
    <location>
        <begin position="791"/>
        <end position="801"/>
    </location>
</feature>
<feature type="domain" description="SLH" evidence="3">
    <location>
        <begin position="1092"/>
        <end position="1150"/>
    </location>
</feature>
<dbReference type="Pfam" id="PF00395">
    <property type="entry name" value="SLH"/>
    <property type="match status" value="3"/>
</dbReference>
<sequence length="1150" mass="123970">MISPKWKRTLSLIPLSICILGQGLPNATVYGAPADAGGQASPSAGKWMTGEYHAHTYQSNDAQESLEHVLDSAFDQHGFDWLALADHLRMSNRDDNGNDIPGGPIPFSKGLAQVQAPKIKQLQESGKYKDKIIFSGFEWDMPKYEHVGVGIVTDNPDSPEALKAVSQFEYLFTDRDESLFDPTDVAAWKAQDKRAYTTRDDALTALRWLREKYPETSYAILNHPSRKGVYTIADIRDFNSAAPNIVFGFEGMIGGQMEPDRGGFNLTTPANRSYGGTDYMVAKLGGVWDSLLGEGRRFWNFSNSDFHFKISSNRLYSSGYWPGEYSKNYTWVNGSDMKAVVAGMRSGKSFSVYGDLINALDFAIAGDGRKEEMGGELQVNEGDNLQLTIRFKTPKQNNNGDPVQVDHVDLISGDVTGLAQSGTPEYNKDTNDSTKVLKRFTSADWTMDAEGYHVISYNLGTASKNQYFRLRGTNLGLNVEGETSNGEPLIDPKTDIADNETRFAEIEKRNYRDLWFYSNPIFVNVAPYSDQQAVDDTKQSLSLGDLSQVATNLQLPTTGKHGATISWTSSDPQRMTDDGTIVSRPLQDTALTLTATIKRGNAAASQAFAVNLKGTSLELHGTWKTSDGKPYSSGAWTNQSVTGSVYASVYGSVYGASSAVGLELSTDNGQNYKSYQSNSNIEVSQEGVHSRLFRATDVFGNKALLPLTVNIDLTPPVITLKGDPTVNLTVGAAYVEQGASAADNFGVDGDVVITGAVDTHTAGTYTVHYNARDLAGNRAAEVRRTVVVAKAADSNDSSGDSGSSGSGGGSSSSSGNSGSTTTQPASGDKPNRPVSLELAVNAKQATKGSIKDAVTVEVPAGALPSNGTIRANILSTKETPSAGNLRAVSPAIEFTSTTGHTFNQPIALTFHYNASQLLPGHQAAVYYYHEQQKRWIYIGGTNRADGTVTVNVNHFTKFAVFDYQPAAFLDLAGHWAAPYTDRLVGMNVIQGFEDRMFRPETLVTRGQFAKMMAEALGLQASADASGFADDPQIPDWAKPGIAAAVKAGLIHGYEENGRTWFKADQTITRAEMSVMIANALNSGGGFNSGNETKAFRDAASIPAWAEAAVNASVSAGIVSGYEDHTFRAGQTATRAEAATMIYKLLEALKL</sequence>
<dbReference type="SUPFAM" id="SSF89550">
    <property type="entry name" value="PHP domain-like"/>
    <property type="match status" value="1"/>
</dbReference>
<feature type="region of interest" description="Disordered" evidence="1">
    <location>
        <begin position="791"/>
        <end position="833"/>
    </location>
</feature>
<evidence type="ECO:0000313" key="5">
    <source>
        <dbReference type="Proteomes" id="UP000244184"/>
    </source>
</evidence>
<feature type="chain" id="PRO_5039363934" evidence="2">
    <location>
        <begin position="28"/>
        <end position="1150"/>
    </location>
</feature>
<feature type="signal peptide" evidence="2">
    <location>
        <begin position="1"/>
        <end position="27"/>
    </location>
</feature>
<gene>
    <name evidence="4" type="ORF">C8Z91_25880</name>
</gene>
<name>A0A2T6FY13_9BACL</name>
<evidence type="ECO:0000256" key="2">
    <source>
        <dbReference type="SAM" id="SignalP"/>
    </source>
</evidence>
<comment type="caution">
    <text evidence="4">The sequence shown here is derived from an EMBL/GenBank/DDBJ whole genome shotgun (WGS) entry which is preliminary data.</text>
</comment>
<dbReference type="InterPro" id="IPR001119">
    <property type="entry name" value="SLH_dom"/>
</dbReference>
<protein>
    <submittedName>
        <fullName evidence="4">S-layer protein</fullName>
    </submittedName>
</protein>
<keyword evidence="2" id="KW-0732">Signal</keyword>
<dbReference type="Pfam" id="PF16403">
    <property type="entry name" value="Bact_surface_Ig-like"/>
    <property type="match status" value="1"/>
</dbReference>
<dbReference type="InterPro" id="IPR013783">
    <property type="entry name" value="Ig-like_fold"/>
</dbReference>
<dbReference type="InterPro" id="IPR032179">
    <property type="entry name" value="Cry22Aa_Ig-like"/>
</dbReference>
<dbReference type="InterPro" id="IPR016195">
    <property type="entry name" value="Pol/histidinol_Pase-like"/>
</dbReference>
<dbReference type="EMBL" id="PYHP01000069">
    <property type="protein sequence ID" value="PUA36796.1"/>
    <property type="molecule type" value="Genomic_DNA"/>
</dbReference>
<dbReference type="PROSITE" id="PS51272">
    <property type="entry name" value="SLH"/>
    <property type="match status" value="3"/>
</dbReference>
<evidence type="ECO:0000259" key="3">
    <source>
        <dbReference type="PROSITE" id="PS51272"/>
    </source>
</evidence>
<evidence type="ECO:0000256" key="1">
    <source>
        <dbReference type="SAM" id="MobiDB-lite"/>
    </source>
</evidence>
<dbReference type="Pfam" id="PF20578">
    <property type="entry name" value="aBig_2"/>
    <property type="match status" value="1"/>
</dbReference>
<reference evidence="4 5" key="1">
    <citation type="submission" date="2018-03" db="EMBL/GenBank/DDBJ databases">
        <title>Genome sequence of Paenibacillus elgii strain AC13 an antimicrobial compound producing bacteria.</title>
        <authorList>
            <person name="Kurokawa A.S."/>
            <person name="Araujo J.F."/>
            <person name="Costa R.A."/>
            <person name="Ortega D.B."/>
            <person name="Pires A.S."/>
            <person name="Pappas G.J.Jr."/>
            <person name="Franco O.L."/>
            <person name="Barreto C."/>
            <person name="Magalhaes B.S."/>
            <person name="Kruger R.H."/>
        </authorList>
    </citation>
    <scope>NUCLEOTIDE SEQUENCE [LARGE SCALE GENOMIC DNA]</scope>
    <source>
        <strain evidence="4 5">AC13</strain>
    </source>
</reference>
<dbReference type="Proteomes" id="UP000244184">
    <property type="component" value="Unassembled WGS sequence"/>
</dbReference>
<dbReference type="PANTHER" id="PTHR43308">
    <property type="entry name" value="OUTER MEMBRANE PROTEIN ALPHA-RELATED"/>
    <property type="match status" value="1"/>
</dbReference>
<feature type="domain" description="SLH" evidence="3">
    <location>
        <begin position="1024"/>
        <end position="1090"/>
    </location>
</feature>
<proteinExistence type="predicted"/>
<dbReference type="InterPro" id="IPR051465">
    <property type="entry name" value="Cell_Envelope_Struct_Comp"/>
</dbReference>
<accession>A0A2T6FY13</accession>